<sequence>MIISEALMKRIKESRPGDLPYAITFSKMHSWANTGTLAAFVSSSRAANVMVAIDEKKTNSVEMYCPLCQFIAFNYSEREAQNLEDDLQAVKQMRSDLECPFDSLDVRCYLL</sequence>
<dbReference type="InterPro" id="IPR038499">
    <property type="entry name" value="BRO1_sf"/>
</dbReference>
<dbReference type="AlphaFoldDB" id="A0A9Q0HDP4"/>
<protein>
    <submittedName>
        <fullName evidence="1">Uncharacterized protein</fullName>
    </submittedName>
</protein>
<reference evidence="1" key="1">
    <citation type="journal article" date="2023" name="Plant J.">
        <title>The genome of the king protea, Protea cynaroides.</title>
        <authorList>
            <person name="Chang J."/>
            <person name="Duong T.A."/>
            <person name="Schoeman C."/>
            <person name="Ma X."/>
            <person name="Roodt D."/>
            <person name="Barker N."/>
            <person name="Li Z."/>
            <person name="Van de Peer Y."/>
            <person name="Mizrachi E."/>
        </authorList>
    </citation>
    <scope>NUCLEOTIDE SEQUENCE</scope>
    <source>
        <tissue evidence="1">Young leaves</tissue>
    </source>
</reference>
<dbReference type="Gene3D" id="1.25.40.280">
    <property type="entry name" value="alix/aip1 like domains"/>
    <property type="match status" value="1"/>
</dbReference>
<evidence type="ECO:0000313" key="2">
    <source>
        <dbReference type="Proteomes" id="UP001141806"/>
    </source>
</evidence>
<comment type="caution">
    <text evidence="1">The sequence shown here is derived from an EMBL/GenBank/DDBJ whole genome shotgun (WGS) entry which is preliminary data.</text>
</comment>
<dbReference type="Proteomes" id="UP001141806">
    <property type="component" value="Unassembled WGS sequence"/>
</dbReference>
<evidence type="ECO:0000313" key="1">
    <source>
        <dbReference type="EMBL" id="KAJ4962828.1"/>
    </source>
</evidence>
<organism evidence="1 2">
    <name type="scientific">Protea cynaroides</name>
    <dbReference type="NCBI Taxonomy" id="273540"/>
    <lineage>
        <taxon>Eukaryota</taxon>
        <taxon>Viridiplantae</taxon>
        <taxon>Streptophyta</taxon>
        <taxon>Embryophyta</taxon>
        <taxon>Tracheophyta</taxon>
        <taxon>Spermatophyta</taxon>
        <taxon>Magnoliopsida</taxon>
        <taxon>Proteales</taxon>
        <taxon>Proteaceae</taxon>
        <taxon>Protea</taxon>
    </lineage>
</organism>
<accession>A0A9Q0HDP4</accession>
<keyword evidence="2" id="KW-1185">Reference proteome</keyword>
<proteinExistence type="predicted"/>
<dbReference type="EMBL" id="JAMYWD010000008">
    <property type="protein sequence ID" value="KAJ4962828.1"/>
    <property type="molecule type" value="Genomic_DNA"/>
</dbReference>
<dbReference type="OrthoDB" id="64867at2759"/>
<name>A0A9Q0HDP4_9MAGN</name>
<gene>
    <name evidence="1" type="ORF">NE237_022767</name>
</gene>